<reference evidence="17" key="1">
    <citation type="submission" date="2020-07" db="EMBL/GenBank/DDBJ databases">
        <title>Genomic analysis of a strain of Sedimentibacter Hydroxybenzoicus DSM7310.</title>
        <authorList>
            <person name="Ma S."/>
        </authorList>
    </citation>
    <scope>NUCLEOTIDE SEQUENCE</scope>
    <source>
        <strain evidence="17">DSM 7310</strain>
    </source>
</reference>
<feature type="transmembrane region" description="Helical" evidence="14">
    <location>
        <begin position="294"/>
        <end position="314"/>
    </location>
</feature>
<evidence type="ECO:0000256" key="3">
    <source>
        <dbReference type="ARBA" id="ARBA00012438"/>
    </source>
</evidence>
<evidence type="ECO:0000256" key="2">
    <source>
        <dbReference type="ARBA" id="ARBA00004651"/>
    </source>
</evidence>
<dbReference type="Pfam" id="PF02518">
    <property type="entry name" value="HATPase_c"/>
    <property type="match status" value="1"/>
</dbReference>
<evidence type="ECO:0000256" key="12">
    <source>
        <dbReference type="ARBA" id="ARBA00023012"/>
    </source>
</evidence>
<feature type="transmembrane region" description="Helical" evidence="14">
    <location>
        <begin position="253"/>
        <end position="273"/>
    </location>
</feature>
<evidence type="ECO:0000256" key="1">
    <source>
        <dbReference type="ARBA" id="ARBA00000085"/>
    </source>
</evidence>
<dbReference type="SMART" id="SM00387">
    <property type="entry name" value="HATPase_c"/>
    <property type="match status" value="1"/>
</dbReference>
<dbReference type="PROSITE" id="PS50109">
    <property type="entry name" value="HIS_KIN"/>
    <property type="match status" value="1"/>
</dbReference>
<evidence type="ECO:0000256" key="4">
    <source>
        <dbReference type="ARBA" id="ARBA00022475"/>
    </source>
</evidence>
<dbReference type="InterPro" id="IPR003661">
    <property type="entry name" value="HisK_dim/P_dom"/>
</dbReference>
<dbReference type="Gene3D" id="6.10.340.10">
    <property type="match status" value="1"/>
</dbReference>
<dbReference type="Gene3D" id="3.30.565.10">
    <property type="entry name" value="Histidine kinase-like ATPase, C-terminal domain"/>
    <property type="match status" value="1"/>
</dbReference>
<evidence type="ECO:0000256" key="10">
    <source>
        <dbReference type="ARBA" id="ARBA00022840"/>
    </source>
</evidence>
<dbReference type="InterPro" id="IPR036890">
    <property type="entry name" value="HATPase_C_sf"/>
</dbReference>
<dbReference type="EMBL" id="JACBNQ010000010">
    <property type="protein sequence ID" value="NYB74470.1"/>
    <property type="molecule type" value="Genomic_DNA"/>
</dbReference>
<evidence type="ECO:0000256" key="7">
    <source>
        <dbReference type="ARBA" id="ARBA00022692"/>
    </source>
</evidence>
<organism evidence="17 18">
    <name type="scientific">Sedimentibacter hydroxybenzoicus DSM 7310</name>
    <dbReference type="NCBI Taxonomy" id="1123245"/>
    <lineage>
        <taxon>Bacteria</taxon>
        <taxon>Bacillati</taxon>
        <taxon>Bacillota</taxon>
        <taxon>Tissierellia</taxon>
        <taxon>Sedimentibacter</taxon>
    </lineage>
</organism>
<gene>
    <name evidence="17" type="ORF">HZF24_10015</name>
</gene>
<feature type="domain" description="Histidine kinase" evidence="15">
    <location>
        <begin position="485"/>
        <end position="682"/>
    </location>
</feature>
<feature type="transmembrane region" description="Helical" evidence="14">
    <location>
        <begin position="389"/>
        <end position="418"/>
    </location>
</feature>
<dbReference type="InterPro" id="IPR005467">
    <property type="entry name" value="His_kinase_dom"/>
</dbReference>
<accession>A0A974GWW4</accession>
<dbReference type="RefSeq" id="WP_179238180.1">
    <property type="nucleotide sequence ID" value="NZ_JACBNQ010000010.1"/>
</dbReference>
<dbReference type="PANTHER" id="PTHR45528">
    <property type="entry name" value="SENSOR HISTIDINE KINASE CPXA"/>
    <property type="match status" value="1"/>
</dbReference>
<dbReference type="AlphaFoldDB" id="A0A974GWW4"/>
<dbReference type="InterPro" id="IPR003594">
    <property type="entry name" value="HATPase_dom"/>
</dbReference>
<evidence type="ECO:0000259" key="15">
    <source>
        <dbReference type="PROSITE" id="PS50109"/>
    </source>
</evidence>
<name>A0A974GWW4_SEDHY</name>
<dbReference type="CDD" id="cd00082">
    <property type="entry name" value="HisKA"/>
    <property type="match status" value="1"/>
</dbReference>
<dbReference type="EC" id="2.7.13.3" evidence="3"/>
<feature type="transmembrane region" description="Helical" evidence="14">
    <location>
        <begin position="326"/>
        <end position="347"/>
    </location>
</feature>
<evidence type="ECO:0000256" key="11">
    <source>
        <dbReference type="ARBA" id="ARBA00022989"/>
    </source>
</evidence>
<keyword evidence="12" id="KW-0902">Two-component regulatory system</keyword>
<feature type="transmembrane region" description="Helical" evidence="14">
    <location>
        <begin position="359"/>
        <end position="377"/>
    </location>
</feature>
<keyword evidence="11 14" id="KW-1133">Transmembrane helix</keyword>
<keyword evidence="18" id="KW-1185">Reference proteome</keyword>
<dbReference type="SUPFAM" id="SSF47384">
    <property type="entry name" value="Homodimeric domain of signal transducing histidine kinase"/>
    <property type="match status" value="1"/>
</dbReference>
<protein>
    <recommendedName>
        <fullName evidence="3">histidine kinase</fullName>
        <ecNumber evidence="3">2.7.13.3</ecNumber>
    </recommendedName>
</protein>
<keyword evidence="6" id="KW-0808">Transferase</keyword>
<dbReference type="InterPro" id="IPR003660">
    <property type="entry name" value="HAMP_dom"/>
</dbReference>
<evidence type="ECO:0000313" key="17">
    <source>
        <dbReference type="EMBL" id="NYB74470.1"/>
    </source>
</evidence>
<dbReference type="GO" id="GO:0000155">
    <property type="term" value="F:phosphorelay sensor kinase activity"/>
    <property type="evidence" value="ECO:0007669"/>
    <property type="project" value="InterPro"/>
</dbReference>
<dbReference type="SUPFAM" id="SSF55874">
    <property type="entry name" value="ATPase domain of HSP90 chaperone/DNA topoisomerase II/histidine kinase"/>
    <property type="match status" value="1"/>
</dbReference>
<dbReference type="PANTHER" id="PTHR45528:SF1">
    <property type="entry name" value="SENSOR HISTIDINE KINASE CPXA"/>
    <property type="match status" value="1"/>
</dbReference>
<comment type="caution">
    <text evidence="17">The sequence shown here is derived from an EMBL/GenBank/DDBJ whole genome shotgun (WGS) entry which is preliminary data.</text>
</comment>
<dbReference type="InterPro" id="IPR050398">
    <property type="entry name" value="HssS/ArlS-like"/>
</dbReference>
<keyword evidence="4" id="KW-1003">Cell membrane</keyword>
<dbReference type="InterPro" id="IPR036097">
    <property type="entry name" value="HisK_dim/P_sf"/>
</dbReference>
<comment type="subcellular location">
    <subcellularLocation>
        <location evidence="2">Cell membrane</location>
        <topology evidence="2">Multi-pass membrane protein</topology>
    </subcellularLocation>
</comment>
<evidence type="ECO:0000256" key="8">
    <source>
        <dbReference type="ARBA" id="ARBA00022741"/>
    </source>
</evidence>
<evidence type="ECO:0000256" key="5">
    <source>
        <dbReference type="ARBA" id="ARBA00022553"/>
    </source>
</evidence>
<evidence type="ECO:0000313" key="18">
    <source>
        <dbReference type="Proteomes" id="UP000611629"/>
    </source>
</evidence>
<dbReference type="Gene3D" id="1.10.287.130">
    <property type="match status" value="1"/>
</dbReference>
<keyword evidence="9 17" id="KW-0418">Kinase</keyword>
<evidence type="ECO:0000259" key="16">
    <source>
        <dbReference type="PROSITE" id="PS50885"/>
    </source>
</evidence>
<proteinExistence type="predicted"/>
<keyword evidence="8" id="KW-0547">Nucleotide-binding</keyword>
<evidence type="ECO:0000256" key="13">
    <source>
        <dbReference type="ARBA" id="ARBA00023136"/>
    </source>
</evidence>
<feature type="transmembrane region" description="Helical" evidence="14">
    <location>
        <begin position="20"/>
        <end position="39"/>
    </location>
</feature>
<feature type="domain" description="HAMP" evidence="16">
    <location>
        <begin position="432"/>
        <end position="470"/>
    </location>
</feature>
<dbReference type="CDD" id="cd06225">
    <property type="entry name" value="HAMP"/>
    <property type="match status" value="1"/>
</dbReference>
<dbReference type="Proteomes" id="UP000611629">
    <property type="component" value="Unassembled WGS sequence"/>
</dbReference>
<keyword evidence="5" id="KW-0597">Phosphoprotein</keyword>
<keyword evidence="10" id="KW-0067">ATP-binding</keyword>
<evidence type="ECO:0000256" key="6">
    <source>
        <dbReference type="ARBA" id="ARBA00022679"/>
    </source>
</evidence>
<evidence type="ECO:0000256" key="9">
    <source>
        <dbReference type="ARBA" id="ARBA00022777"/>
    </source>
</evidence>
<dbReference type="GO" id="GO:0005524">
    <property type="term" value="F:ATP binding"/>
    <property type="evidence" value="ECO:0007669"/>
    <property type="project" value="UniProtKB-KW"/>
</dbReference>
<keyword evidence="13 14" id="KW-0472">Membrane</keyword>
<evidence type="ECO:0000256" key="14">
    <source>
        <dbReference type="SAM" id="Phobius"/>
    </source>
</evidence>
<sequence>MLVTKWKIYKRKRITKTAAFILLVICIMIGVSSGLNIYLNVENYESISEKNYLNSNTLSNELRYAANRLEHVLSVYKSEDYILEGGTVEDLEIEDSWQLTNLYNNYITEMGYENNQQSREFFWKEKSKEIDQLKEIILNSDLKTYHQILDNLNNPKGMIYYATDGKNVITNTERPDKNYYKQFNVYIVIDNKSIEIVPNNGYGEFSPSLTDTFEKLEKQRDKTSIYASLIDDGLLLRVNRWNSDRQILIKNTAVIALCLCIILTCFVYLSSVAGRTVNNEEVNLYKIDELPTDLNLILIAGIVAFGYFNFNSLLDLRFVNINLLRFAMISSAVIFVLILLSLFFSIVRQIKKRAFIKHSLLYLLFKALINSILKIVASGPLMLKSIGAILLLIGISAYSLNNPPLLVIIALTSVYLVYIKVKKFETIQAGLQVAKNGDYDNKITVEGTGEFSQLAENINEMTSGLKTAVQNEVKSEKLKTELITNVSHDIKTPLTSIMSYIDLLKREGLCSDDAPKYLEVLDRKSKRLKTLTEDLFEAAKATSGSIEPKFVKVNVNALVSQILGELDEKINESELTFKVTATEEKVYAWADGRLLSRVMENLLSNIFKYAIKGSRVYINITGTEKEAKVSFKNVSAYELNIPAEELMERFKRGDESRSSEGSGLGLAIAKSLMEIQEGILEISIDADLFTAEVILKKWEPA</sequence>
<dbReference type="PROSITE" id="PS50885">
    <property type="entry name" value="HAMP"/>
    <property type="match status" value="1"/>
</dbReference>
<comment type="catalytic activity">
    <reaction evidence="1">
        <text>ATP + protein L-histidine = ADP + protein N-phospho-L-histidine.</text>
        <dbReference type="EC" id="2.7.13.3"/>
    </reaction>
</comment>
<dbReference type="SMART" id="SM00388">
    <property type="entry name" value="HisKA"/>
    <property type="match status" value="1"/>
</dbReference>
<dbReference type="Pfam" id="PF00512">
    <property type="entry name" value="HisKA"/>
    <property type="match status" value="1"/>
</dbReference>
<dbReference type="GO" id="GO:0005886">
    <property type="term" value="C:plasma membrane"/>
    <property type="evidence" value="ECO:0007669"/>
    <property type="project" value="UniProtKB-SubCell"/>
</dbReference>
<keyword evidence="7 14" id="KW-0812">Transmembrane</keyword>